<evidence type="ECO:0000256" key="1">
    <source>
        <dbReference type="SAM" id="MobiDB-lite"/>
    </source>
</evidence>
<feature type="region of interest" description="Disordered" evidence="1">
    <location>
        <begin position="1"/>
        <end position="23"/>
    </location>
</feature>
<keyword evidence="3" id="KW-1185">Reference proteome</keyword>
<dbReference type="OrthoDB" id="678007at2759"/>
<proteinExistence type="predicted"/>
<dbReference type="InParanoid" id="A0A7N2MIM6"/>
<protein>
    <submittedName>
        <fullName evidence="2">Uncharacterized protein</fullName>
    </submittedName>
</protein>
<dbReference type="EMBL" id="LRBV02000009">
    <property type="status" value="NOT_ANNOTATED_CDS"/>
    <property type="molecule type" value="Genomic_DNA"/>
</dbReference>
<dbReference type="RefSeq" id="XP_030935566.1">
    <property type="nucleotide sequence ID" value="XM_031079706.1"/>
</dbReference>
<dbReference type="Gramene" id="QL09p018673:mrna">
    <property type="protein sequence ID" value="QL09p018673:mrna"/>
    <property type="gene ID" value="QL09p018673"/>
</dbReference>
<reference evidence="2" key="2">
    <citation type="submission" date="2021-01" db="UniProtKB">
        <authorList>
            <consortium name="EnsemblPlants"/>
        </authorList>
    </citation>
    <scope>IDENTIFICATION</scope>
</reference>
<dbReference type="FunCoup" id="A0A7N2MIM6">
    <property type="interactions" value="19"/>
</dbReference>
<dbReference type="EnsemblPlants" id="QL09p018673:mrna">
    <property type="protein sequence ID" value="QL09p018673:mrna"/>
    <property type="gene ID" value="QL09p018673"/>
</dbReference>
<accession>A0A7N2MIM6</accession>
<organism evidence="2 3">
    <name type="scientific">Quercus lobata</name>
    <name type="common">Valley oak</name>
    <dbReference type="NCBI Taxonomy" id="97700"/>
    <lineage>
        <taxon>Eukaryota</taxon>
        <taxon>Viridiplantae</taxon>
        <taxon>Streptophyta</taxon>
        <taxon>Embryophyta</taxon>
        <taxon>Tracheophyta</taxon>
        <taxon>Spermatophyta</taxon>
        <taxon>Magnoliopsida</taxon>
        <taxon>eudicotyledons</taxon>
        <taxon>Gunneridae</taxon>
        <taxon>Pentapetalae</taxon>
        <taxon>rosids</taxon>
        <taxon>fabids</taxon>
        <taxon>Fagales</taxon>
        <taxon>Fagaceae</taxon>
        <taxon>Quercus</taxon>
    </lineage>
</organism>
<dbReference type="OMA" id="RVKTNCL"/>
<sequence length="94" mass="10512">MEEIRSSPPPTAASTTKREQEISATSRLKKDCSWFAVSVQEGFSYVKAFFFGLAKKMTAKKEREATEADLKAAKMQVEATDAAEETKKRLDKSM</sequence>
<dbReference type="Proteomes" id="UP000594261">
    <property type="component" value="Chromosome 9"/>
</dbReference>
<dbReference type="KEGG" id="qlo:115960728"/>
<evidence type="ECO:0000313" key="2">
    <source>
        <dbReference type="EnsemblPlants" id="QL09p018673:mrna"/>
    </source>
</evidence>
<gene>
    <name evidence="2" type="primary">LOC115960728</name>
</gene>
<dbReference type="GeneID" id="115960728"/>
<reference evidence="2 3" key="1">
    <citation type="journal article" date="2016" name="G3 (Bethesda)">
        <title>First Draft Assembly and Annotation of the Genome of a California Endemic Oak Quercus lobata Nee (Fagaceae).</title>
        <authorList>
            <person name="Sork V.L."/>
            <person name="Fitz-Gibbon S.T."/>
            <person name="Puiu D."/>
            <person name="Crepeau M."/>
            <person name="Gugger P.F."/>
            <person name="Sherman R."/>
            <person name="Stevens K."/>
            <person name="Langley C.H."/>
            <person name="Pellegrini M."/>
            <person name="Salzberg S.L."/>
        </authorList>
    </citation>
    <scope>NUCLEOTIDE SEQUENCE [LARGE SCALE GENOMIC DNA]</scope>
    <source>
        <strain evidence="2 3">cv. SW786</strain>
    </source>
</reference>
<evidence type="ECO:0000313" key="3">
    <source>
        <dbReference type="Proteomes" id="UP000594261"/>
    </source>
</evidence>
<name>A0A7N2MIM6_QUELO</name>
<dbReference type="AlphaFoldDB" id="A0A7N2MIM6"/>